<dbReference type="InterPro" id="IPR007110">
    <property type="entry name" value="Ig-like_dom"/>
</dbReference>
<proteinExistence type="predicted"/>
<evidence type="ECO:0000313" key="4">
    <source>
        <dbReference type="Proteomes" id="UP000678499"/>
    </source>
</evidence>
<reference evidence="3" key="1">
    <citation type="submission" date="2020-11" db="EMBL/GenBank/DDBJ databases">
        <authorList>
            <person name="Tran Van P."/>
        </authorList>
    </citation>
    <scope>NUCLEOTIDE SEQUENCE</scope>
</reference>
<dbReference type="PROSITE" id="PS50835">
    <property type="entry name" value="IG_LIKE"/>
    <property type="match status" value="1"/>
</dbReference>
<dbReference type="Pfam" id="PF13927">
    <property type="entry name" value="Ig_3"/>
    <property type="match status" value="1"/>
</dbReference>
<dbReference type="SUPFAM" id="SSF48726">
    <property type="entry name" value="Immunoglobulin"/>
    <property type="match status" value="1"/>
</dbReference>
<organism evidence="3">
    <name type="scientific">Notodromas monacha</name>
    <dbReference type="NCBI Taxonomy" id="399045"/>
    <lineage>
        <taxon>Eukaryota</taxon>
        <taxon>Metazoa</taxon>
        <taxon>Ecdysozoa</taxon>
        <taxon>Arthropoda</taxon>
        <taxon>Crustacea</taxon>
        <taxon>Oligostraca</taxon>
        <taxon>Ostracoda</taxon>
        <taxon>Podocopa</taxon>
        <taxon>Podocopida</taxon>
        <taxon>Cypridocopina</taxon>
        <taxon>Cypridoidea</taxon>
        <taxon>Cyprididae</taxon>
        <taxon>Notodromas</taxon>
    </lineage>
</organism>
<dbReference type="EMBL" id="CAJPEX010000945">
    <property type="protein sequence ID" value="CAG0917722.1"/>
    <property type="molecule type" value="Genomic_DNA"/>
</dbReference>
<dbReference type="OrthoDB" id="6374020at2759"/>
<keyword evidence="1" id="KW-1133">Transmembrane helix</keyword>
<keyword evidence="1" id="KW-0812">Transmembrane</keyword>
<sequence>MGDDAITKPSSVMAMQTTSTAFVFVSVALIGVTSGFFENWEGPRLIREPPHLLRFSNDSGAFLECAATGHPSPTVSWYRMNDNSKVTDVPGVLRTHVNGSLELLPFSASSFRPDVHSTTYRCVAQNSVGAVAGRDVKVRGDGKFHMLPSGDLLVLDAGPGDVLSEFHCRFVNRLTGETFMSTRPGKIGFKS</sequence>
<evidence type="ECO:0000256" key="1">
    <source>
        <dbReference type="SAM" id="Phobius"/>
    </source>
</evidence>
<gene>
    <name evidence="3" type="ORF">NMOB1V02_LOCUS5300</name>
</gene>
<protein>
    <recommendedName>
        <fullName evidence="2">Ig-like domain-containing protein</fullName>
    </recommendedName>
</protein>
<accession>A0A7R9GCR0</accession>
<dbReference type="Proteomes" id="UP000678499">
    <property type="component" value="Unassembled WGS sequence"/>
</dbReference>
<dbReference type="InterPro" id="IPR013783">
    <property type="entry name" value="Ig-like_fold"/>
</dbReference>
<evidence type="ECO:0000313" key="3">
    <source>
        <dbReference type="EMBL" id="CAD7277570.1"/>
    </source>
</evidence>
<keyword evidence="4" id="KW-1185">Reference proteome</keyword>
<dbReference type="Gene3D" id="2.60.40.10">
    <property type="entry name" value="Immunoglobulins"/>
    <property type="match status" value="2"/>
</dbReference>
<dbReference type="InterPro" id="IPR036179">
    <property type="entry name" value="Ig-like_dom_sf"/>
</dbReference>
<name>A0A7R9GCR0_9CRUS</name>
<feature type="domain" description="Ig-like" evidence="2">
    <location>
        <begin position="43"/>
        <end position="139"/>
    </location>
</feature>
<dbReference type="AlphaFoldDB" id="A0A7R9GCR0"/>
<feature type="transmembrane region" description="Helical" evidence="1">
    <location>
        <begin position="20"/>
        <end position="37"/>
    </location>
</feature>
<dbReference type="EMBL" id="OA882982">
    <property type="protein sequence ID" value="CAD7277570.1"/>
    <property type="molecule type" value="Genomic_DNA"/>
</dbReference>
<evidence type="ECO:0000259" key="2">
    <source>
        <dbReference type="PROSITE" id="PS50835"/>
    </source>
</evidence>
<keyword evidence="1" id="KW-0472">Membrane</keyword>